<sequence>MSKFLHWMYIAIICILAIILWQARSHIADVETNLQAAEQEITALRAIPEPEPLDFDQRRVLNLEALVNELQAENRALTRILTQREADALEDALEEAEFYAEEEDWESLPEDDAAADRGPVSNLNDPQVREALENAQARMLNLDDFELRLENEPVDPEWAFPAEQQLRDMFVNVEGLRHYQVEEIECRTYMCRLRVTSLDQRPFDARLFTTELRNVEGLQDLTSTMILERAEEDDFQIFVDRSLQRP</sequence>
<organism evidence="3 4">
    <name type="scientific">Aliidiomarina sanyensis</name>
    <dbReference type="NCBI Taxonomy" id="1249555"/>
    <lineage>
        <taxon>Bacteria</taxon>
        <taxon>Pseudomonadati</taxon>
        <taxon>Pseudomonadota</taxon>
        <taxon>Gammaproteobacteria</taxon>
        <taxon>Alteromonadales</taxon>
        <taxon>Idiomarinaceae</taxon>
        <taxon>Aliidiomarina</taxon>
    </lineage>
</organism>
<keyword evidence="4" id="KW-1185">Reference proteome</keyword>
<evidence type="ECO:0000256" key="1">
    <source>
        <dbReference type="SAM" id="Coils"/>
    </source>
</evidence>
<dbReference type="OrthoDB" id="6238433at2"/>
<evidence type="ECO:0000256" key="2">
    <source>
        <dbReference type="SAM" id="MobiDB-lite"/>
    </source>
</evidence>
<comment type="caution">
    <text evidence="3">The sequence shown here is derived from an EMBL/GenBank/DDBJ whole genome shotgun (WGS) entry which is preliminary data.</text>
</comment>
<feature type="compositionally biased region" description="Acidic residues" evidence="2">
    <location>
        <begin position="100"/>
        <end position="113"/>
    </location>
</feature>
<gene>
    <name evidence="3" type="ORF">CWE11_03285</name>
</gene>
<name>A0A432WPS2_9GAMM</name>
<dbReference type="EMBL" id="PIPM01000002">
    <property type="protein sequence ID" value="RUO35792.1"/>
    <property type="molecule type" value="Genomic_DNA"/>
</dbReference>
<dbReference type="AlphaFoldDB" id="A0A432WPS2"/>
<dbReference type="Proteomes" id="UP000288405">
    <property type="component" value="Unassembled WGS sequence"/>
</dbReference>
<proteinExistence type="predicted"/>
<feature type="region of interest" description="Disordered" evidence="2">
    <location>
        <begin position="100"/>
        <end position="125"/>
    </location>
</feature>
<protein>
    <submittedName>
        <fullName evidence="3">Uncharacterized protein</fullName>
    </submittedName>
</protein>
<keyword evidence="1" id="KW-0175">Coiled coil</keyword>
<evidence type="ECO:0000313" key="3">
    <source>
        <dbReference type="EMBL" id="RUO35792.1"/>
    </source>
</evidence>
<dbReference type="RefSeq" id="WP_126776170.1">
    <property type="nucleotide sequence ID" value="NZ_PIPM01000002.1"/>
</dbReference>
<evidence type="ECO:0000313" key="4">
    <source>
        <dbReference type="Proteomes" id="UP000288405"/>
    </source>
</evidence>
<reference evidence="3 4" key="1">
    <citation type="journal article" date="2011" name="Front. Microbiol.">
        <title>Genomic signatures of strain selection and enhancement in Bacillus atrophaeus var. globigii, a historical biowarfare simulant.</title>
        <authorList>
            <person name="Gibbons H.S."/>
            <person name="Broomall S.M."/>
            <person name="McNew L.A."/>
            <person name="Daligault H."/>
            <person name="Chapman C."/>
            <person name="Bruce D."/>
            <person name="Karavis M."/>
            <person name="Krepps M."/>
            <person name="McGregor P.A."/>
            <person name="Hong C."/>
            <person name="Park K.H."/>
            <person name="Akmal A."/>
            <person name="Feldman A."/>
            <person name="Lin J.S."/>
            <person name="Chang W.E."/>
            <person name="Higgs B.W."/>
            <person name="Demirev P."/>
            <person name="Lindquist J."/>
            <person name="Liem A."/>
            <person name="Fochler E."/>
            <person name="Read T.D."/>
            <person name="Tapia R."/>
            <person name="Johnson S."/>
            <person name="Bishop-Lilly K.A."/>
            <person name="Detter C."/>
            <person name="Han C."/>
            <person name="Sozhamannan S."/>
            <person name="Rosenzweig C.N."/>
            <person name="Skowronski E.W."/>
        </authorList>
    </citation>
    <scope>NUCLEOTIDE SEQUENCE [LARGE SCALE GENOMIC DNA]</scope>
    <source>
        <strain evidence="3 4">GYP-17</strain>
    </source>
</reference>
<feature type="coiled-coil region" evidence="1">
    <location>
        <begin position="20"/>
        <end position="87"/>
    </location>
</feature>
<accession>A0A432WPS2</accession>